<sequence>MNAKIFVASMIAAGMFAAPALADDRNNSAVTGAAGGAVTGAIVGGPVGAAVGGAVGLAAGAILAPPPREVIAYVEQQPVPADTVMIQEQIAVGKPLPRDVVLTPVPENPAYAYAVVNKQRVIVDPRNYTVVQVVQ</sequence>
<evidence type="ECO:0000313" key="2">
    <source>
        <dbReference type="EMBL" id="MBP2238109.1"/>
    </source>
</evidence>
<evidence type="ECO:0000313" key="3">
    <source>
        <dbReference type="Proteomes" id="UP000730739"/>
    </source>
</evidence>
<reference evidence="2 3" key="1">
    <citation type="submission" date="2021-03" db="EMBL/GenBank/DDBJ databases">
        <title>Genomic Encyclopedia of Type Strains, Phase IV (KMG-IV): sequencing the most valuable type-strain genomes for metagenomic binning, comparative biology and taxonomic classification.</title>
        <authorList>
            <person name="Goeker M."/>
        </authorList>
    </citation>
    <scope>NUCLEOTIDE SEQUENCE [LARGE SCALE GENOMIC DNA]</scope>
    <source>
        <strain evidence="2 3">DSM 13372</strain>
    </source>
</reference>
<evidence type="ECO:0008006" key="4">
    <source>
        <dbReference type="Google" id="ProtNLM"/>
    </source>
</evidence>
<protein>
    <recommendedName>
        <fullName evidence="4">Transmembrane protein</fullName>
    </recommendedName>
</protein>
<name>A0ABS4R739_9HYPH</name>
<feature type="chain" id="PRO_5045481650" description="Transmembrane protein" evidence="1">
    <location>
        <begin position="23"/>
        <end position="135"/>
    </location>
</feature>
<dbReference type="Pfam" id="PF06823">
    <property type="entry name" value="DUF1236"/>
    <property type="match status" value="1"/>
</dbReference>
<evidence type="ECO:0000256" key="1">
    <source>
        <dbReference type="SAM" id="SignalP"/>
    </source>
</evidence>
<feature type="signal peptide" evidence="1">
    <location>
        <begin position="1"/>
        <end position="22"/>
    </location>
</feature>
<gene>
    <name evidence="2" type="ORF">J2Z31_004636</name>
</gene>
<keyword evidence="3" id="KW-1185">Reference proteome</keyword>
<dbReference type="Proteomes" id="UP000730739">
    <property type="component" value="Unassembled WGS sequence"/>
</dbReference>
<keyword evidence="1" id="KW-0732">Signal</keyword>
<organism evidence="2 3">
    <name type="scientific">Sinorhizobium kostiense</name>
    <dbReference type="NCBI Taxonomy" id="76747"/>
    <lineage>
        <taxon>Bacteria</taxon>
        <taxon>Pseudomonadati</taxon>
        <taxon>Pseudomonadota</taxon>
        <taxon>Alphaproteobacteria</taxon>
        <taxon>Hyphomicrobiales</taxon>
        <taxon>Rhizobiaceae</taxon>
        <taxon>Sinorhizobium/Ensifer group</taxon>
        <taxon>Sinorhizobium</taxon>
    </lineage>
</organism>
<proteinExistence type="predicted"/>
<comment type="caution">
    <text evidence="2">The sequence shown here is derived from an EMBL/GenBank/DDBJ whole genome shotgun (WGS) entry which is preliminary data.</text>
</comment>
<dbReference type="RefSeq" id="WP_209604833.1">
    <property type="nucleotide sequence ID" value="NZ_JAGILA010000007.1"/>
</dbReference>
<dbReference type="EMBL" id="JAGILA010000007">
    <property type="protein sequence ID" value="MBP2238109.1"/>
    <property type="molecule type" value="Genomic_DNA"/>
</dbReference>
<accession>A0ABS4R739</accession>
<dbReference type="InterPro" id="IPR009642">
    <property type="entry name" value="DUF1236"/>
</dbReference>